<organism evidence="1 2">
    <name type="scientific">Marinicella sediminis</name>
    <dbReference type="NCBI Taxonomy" id="1792834"/>
    <lineage>
        <taxon>Bacteria</taxon>
        <taxon>Pseudomonadati</taxon>
        <taxon>Pseudomonadota</taxon>
        <taxon>Gammaproteobacteria</taxon>
        <taxon>Lysobacterales</taxon>
        <taxon>Marinicellaceae</taxon>
        <taxon>Marinicella</taxon>
    </lineage>
</organism>
<accession>A0ABV7J471</accession>
<name>A0ABV7J471_9GAMM</name>
<sequence length="163" mass="18235">MMEISQSRSFMDMRGKLFYCFLISGSVWTSQTFACDWQTGEREQKVFLSWDGQRLDHWTVEPGEIKAVELPNGFQLGLKLENPEPEKIIDYREKIPHPPEMVSISLYDLAGDAPVFLTRTYGGTNSIQGYGARGGADRVDVLGDPGISLTLFKPVCLPPDSAE</sequence>
<keyword evidence="2" id="KW-1185">Reference proteome</keyword>
<comment type="caution">
    <text evidence="1">The sequence shown here is derived from an EMBL/GenBank/DDBJ whole genome shotgun (WGS) entry which is preliminary data.</text>
</comment>
<evidence type="ECO:0008006" key="3">
    <source>
        <dbReference type="Google" id="ProtNLM"/>
    </source>
</evidence>
<protein>
    <recommendedName>
        <fullName evidence="3">DUF1080 domain-containing protein</fullName>
    </recommendedName>
</protein>
<evidence type="ECO:0000313" key="2">
    <source>
        <dbReference type="Proteomes" id="UP001595533"/>
    </source>
</evidence>
<proteinExistence type="predicted"/>
<dbReference type="RefSeq" id="WP_157892603.1">
    <property type="nucleotide sequence ID" value="NZ_JBHRTS010000001.1"/>
</dbReference>
<reference evidence="2" key="1">
    <citation type="journal article" date="2019" name="Int. J. Syst. Evol. Microbiol.">
        <title>The Global Catalogue of Microorganisms (GCM) 10K type strain sequencing project: providing services to taxonomists for standard genome sequencing and annotation.</title>
        <authorList>
            <consortium name="The Broad Institute Genomics Platform"/>
            <consortium name="The Broad Institute Genome Sequencing Center for Infectious Disease"/>
            <person name="Wu L."/>
            <person name="Ma J."/>
        </authorList>
    </citation>
    <scope>NUCLEOTIDE SEQUENCE [LARGE SCALE GENOMIC DNA]</scope>
    <source>
        <strain evidence="2">KCTC 42953</strain>
    </source>
</reference>
<gene>
    <name evidence="1" type="ORF">ACFODZ_01800</name>
</gene>
<dbReference type="EMBL" id="JBHRTS010000001">
    <property type="protein sequence ID" value="MFC3192965.1"/>
    <property type="molecule type" value="Genomic_DNA"/>
</dbReference>
<dbReference type="Proteomes" id="UP001595533">
    <property type="component" value="Unassembled WGS sequence"/>
</dbReference>
<evidence type="ECO:0000313" key="1">
    <source>
        <dbReference type="EMBL" id="MFC3192965.1"/>
    </source>
</evidence>